<evidence type="ECO:0000313" key="3">
    <source>
        <dbReference type="EMBL" id="KRN95425.1"/>
    </source>
</evidence>
<proteinExistence type="predicted"/>
<protein>
    <submittedName>
        <fullName evidence="2">Diguanylate cyclase</fullName>
    </submittedName>
</protein>
<dbReference type="STRING" id="348151.IV55_GL001883"/>
<dbReference type="AlphaFoldDB" id="A0A0R2L1J8"/>
<sequence>MMTLWMKLLYLTGFALIIMLVTLAIYYVWSMDFNKHPNYKQPVRYFIQPQIDARRNITGYECLPGEQVNDTWQPLAADAVVPLRQVINLLDNALSAVPKEASTLTVHLTPSQLMSRDFPYFAKWAVSKAAPLTLVAEVTIEGRMLPLHRHRFNRLINDAKNEGLELSLTILDAPQRPHTIDWVLPVIDEVRVSAAALTGETPGSEMAVWEEVANGDDYRLVVTNIKTPAEQQLARQLNDVRLQGPLIGQPQDPATAC</sequence>
<reference evidence="3 4" key="1">
    <citation type="journal article" date="2015" name="Genome Announc.">
        <title>Expanding the biotechnology potential of lactobacilli through comparative genomics of 213 strains and associated genera.</title>
        <authorList>
            <person name="Sun Z."/>
            <person name="Harris H.M."/>
            <person name="McCann A."/>
            <person name="Guo C."/>
            <person name="Argimon S."/>
            <person name="Zhang W."/>
            <person name="Yang X."/>
            <person name="Jeffery I.B."/>
            <person name="Cooney J.C."/>
            <person name="Kagawa T.F."/>
            <person name="Liu W."/>
            <person name="Song Y."/>
            <person name="Salvetti E."/>
            <person name="Wrobel A."/>
            <person name="Rasinkangas P."/>
            <person name="Parkhill J."/>
            <person name="Rea M.C."/>
            <person name="O'Sullivan O."/>
            <person name="Ritari J."/>
            <person name="Douillard F.P."/>
            <person name="Paul Ross R."/>
            <person name="Yang R."/>
            <person name="Briner A.E."/>
            <person name="Felis G.E."/>
            <person name="de Vos W.M."/>
            <person name="Barrangou R."/>
            <person name="Klaenhammer T.R."/>
            <person name="Caufield P.W."/>
            <person name="Cui Y."/>
            <person name="Zhang H."/>
            <person name="O'Toole P.W."/>
        </authorList>
    </citation>
    <scope>NUCLEOTIDE SEQUENCE [LARGE SCALE GENOMIC DNA]</scope>
    <source>
        <strain evidence="3 4">DSM 22696</strain>
    </source>
</reference>
<evidence type="ECO:0000313" key="2">
    <source>
        <dbReference type="EMBL" id="GEK29669.1"/>
    </source>
</evidence>
<name>A0A0R2L1J8_9LACO</name>
<accession>A0A0R2L1J8</accession>
<comment type="caution">
    <text evidence="3">The sequence shown here is derived from an EMBL/GenBank/DDBJ whole genome shotgun (WGS) entry which is preliminary data.</text>
</comment>
<keyword evidence="4" id="KW-1185">Reference proteome</keyword>
<dbReference type="Gene3D" id="3.20.20.450">
    <property type="entry name" value="EAL domain"/>
    <property type="match status" value="1"/>
</dbReference>
<keyword evidence="1" id="KW-0812">Transmembrane</keyword>
<dbReference type="PATRIC" id="fig|348151.3.peg.1935"/>
<organism evidence="3 4">
    <name type="scientific">Furfurilactobacillus siliginis</name>
    <dbReference type="NCBI Taxonomy" id="348151"/>
    <lineage>
        <taxon>Bacteria</taxon>
        <taxon>Bacillati</taxon>
        <taxon>Bacillota</taxon>
        <taxon>Bacilli</taxon>
        <taxon>Lactobacillales</taxon>
        <taxon>Lactobacillaceae</taxon>
        <taxon>Furfurilactobacillus</taxon>
    </lineage>
</organism>
<dbReference type="RefSeq" id="WP_057810560.1">
    <property type="nucleotide sequence ID" value="NZ_BJUD01000096.1"/>
</dbReference>
<reference evidence="2 5" key="2">
    <citation type="submission" date="2019-07" db="EMBL/GenBank/DDBJ databases">
        <title>Whole genome shotgun sequence of Lactobacillus siliginis NBRC 101315.</title>
        <authorList>
            <person name="Hosoyama A."/>
            <person name="Uohara A."/>
            <person name="Ohji S."/>
            <person name="Ichikawa N."/>
        </authorList>
    </citation>
    <scope>NUCLEOTIDE SEQUENCE [LARGE SCALE GENOMIC DNA]</scope>
    <source>
        <strain evidence="2 5">NBRC 101315</strain>
    </source>
</reference>
<dbReference type="SUPFAM" id="SSF141868">
    <property type="entry name" value="EAL domain-like"/>
    <property type="match status" value="1"/>
</dbReference>
<dbReference type="OrthoDB" id="2247423at2"/>
<keyword evidence="1" id="KW-0472">Membrane</keyword>
<dbReference type="Proteomes" id="UP000051139">
    <property type="component" value="Unassembled WGS sequence"/>
</dbReference>
<keyword evidence="1" id="KW-1133">Transmembrane helix</keyword>
<dbReference type="Proteomes" id="UP000321429">
    <property type="component" value="Unassembled WGS sequence"/>
</dbReference>
<evidence type="ECO:0000313" key="4">
    <source>
        <dbReference type="Proteomes" id="UP000051139"/>
    </source>
</evidence>
<dbReference type="EMBL" id="JQCB01000008">
    <property type="protein sequence ID" value="KRN95425.1"/>
    <property type="molecule type" value="Genomic_DNA"/>
</dbReference>
<dbReference type="EMBL" id="BJUD01000096">
    <property type="protein sequence ID" value="GEK29669.1"/>
    <property type="molecule type" value="Genomic_DNA"/>
</dbReference>
<evidence type="ECO:0000256" key="1">
    <source>
        <dbReference type="SAM" id="Phobius"/>
    </source>
</evidence>
<dbReference type="InterPro" id="IPR035919">
    <property type="entry name" value="EAL_sf"/>
</dbReference>
<evidence type="ECO:0000313" key="5">
    <source>
        <dbReference type="Proteomes" id="UP000321429"/>
    </source>
</evidence>
<feature type="transmembrane region" description="Helical" evidence="1">
    <location>
        <begin position="7"/>
        <end position="29"/>
    </location>
</feature>
<gene>
    <name evidence="3" type="ORF">IV55_GL001883</name>
    <name evidence="2" type="ORF">LSI01_19800</name>
</gene>